<sequence>MALHIISADERLATRQKVNIAIFGPSGSGKTFQANTLDPDKTLFLDLEAGTLAIQAWRGDVINVREEAAKMGVHPWEFARAIICLLGGPDPSAAPDSPYGAQAHASYATSLGDPATFDKYDTVFIDSITVASRMAFLWSQRQPGAFSEKTGKPDTRGAYGVLGQEMVQWLTQAQHIRSKNIITVGILDVGKDDFGRPTYDPQIEGSKAGRELPGIFDQVITLGLFDMSGGQPSFDLAKGTERGFICHQNNGYGVPAKDRSGRLDAVEAPNLGAIIKKIQSAPRQDIPVFTAPAAQTAAVDEAA</sequence>
<evidence type="ECO:0000313" key="1">
    <source>
        <dbReference type="EMBL" id="API60580.1"/>
    </source>
</evidence>
<name>A0A1L3ZY91_9SPHN</name>
<dbReference type="KEGG" id="sphj:BSL82_15855"/>
<organism evidence="1 2">
    <name type="scientific">Tardibacter chloracetimidivorans</name>
    <dbReference type="NCBI Taxonomy" id="1921510"/>
    <lineage>
        <taxon>Bacteria</taxon>
        <taxon>Pseudomonadati</taxon>
        <taxon>Pseudomonadota</taxon>
        <taxon>Alphaproteobacteria</taxon>
        <taxon>Sphingomonadales</taxon>
        <taxon>Sphingomonadaceae</taxon>
        <taxon>Tardibacter</taxon>
    </lineage>
</organism>
<keyword evidence="2" id="KW-1185">Reference proteome</keyword>
<gene>
    <name evidence="1" type="ORF">BSL82_15855</name>
</gene>
<dbReference type="STRING" id="1921510.BSL82_15855"/>
<evidence type="ECO:0008006" key="3">
    <source>
        <dbReference type="Google" id="ProtNLM"/>
    </source>
</evidence>
<protein>
    <recommendedName>
        <fullName evidence="3">AAA family ATPase</fullName>
    </recommendedName>
</protein>
<evidence type="ECO:0000313" key="2">
    <source>
        <dbReference type="Proteomes" id="UP000182063"/>
    </source>
</evidence>
<reference evidence="2" key="1">
    <citation type="submission" date="2016-11" db="EMBL/GenBank/DDBJ databases">
        <title>Complete Genome Sequence of alachlor-degrading Sphingomonas sp. strain JJ-A5.</title>
        <authorList>
            <person name="Lee H."/>
            <person name="Ka J.-O."/>
        </authorList>
    </citation>
    <scope>NUCLEOTIDE SEQUENCE [LARGE SCALE GENOMIC DNA]</scope>
    <source>
        <strain evidence="2">JJ-A5</strain>
    </source>
</reference>
<proteinExistence type="predicted"/>
<dbReference type="Proteomes" id="UP000182063">
    <property type="component" value="Chromosome"/>
</dbReference>
<dbReference type="EMBL" id="CP018221">
    <property type="protein sequence ID" value="API60580.1"/>
    <property type="molecule type" value="Genomic_DNA"/>
</dbReference>
<dbReference type="AlphaFoldDB" id="A0A1L3ZY91"/>
<accession>A0A1L3ZY91</accession>
<dbReference type="RefSeq" id="WP_072598241.1">
    <property type="nucleotide sequence ID" value="NZ_CP018221.1"/>
</dbReference>
<dbReference type="Pfam" id="PF13479">
    <property type="entry name" value="AAA_24"/>
    <property type="match status" value="1"/>
</dbReference>